<protein>
    <submittedName>
        <fullName evidence="9">C6 transcription factor</fullName>
    </submittedName>
</protein>
<dbReference type="SMART" id="SM00906">
    <property type="entry name" value="Fungal_trans"/>
    <property type="match status" value="1"/>
</dbReference>
<evidence type="ECO:0000256" key="2">
    <source>
        <dbReference type="ARBA" id="ARBA00022833"/>
    </source>
</evidence>
<evidence type="ECO:0000313" key="10">
    <source>
        <dbReference type="Proteomes" id="UP000275480"/>
    </source>
</evidence>
<dbReference type="EMBL" id="QQZZ01000034">
    <property type="protein sequence ID" value="RMZ46449.1"/>
    <property type="molecule type" value="Genomic_DNA"/>
</dbReference>
<dbReference type="InterPro" id="IPR007219">
    <property type="entry name" value="XnlR_reg_dom"/>
</dbReference>
<feature type="region of interest" description="Disordered" evidence="7">
    <location>
        <begin position="90"/>
        <end position="128"/>
    </location>
</feature>
<dbReference type="GO" id="GO:0005634">
    <property type="term" value="C:nucleus"/>
    <property type="evidence" value="ECO:0007669"/>
    <property type="project" value="TreeGrafter"/>
</dbReference>
<evidence type="ECO:0000256" key="4">
    <source>
        <dbReference type="ARBA" id="ARBA00023125"/>
    </source>
</evidence>
<dbReference type="Proteomes" id="UP000275480">
    <property type="component" value="Unassembled WGS sequence"/>
</dbReference>
<feature type="compositionally biased region" description="Low complexity" evidence="7">
    <location>
        <begin position="95"/>
        <end position="107"/>
    </location>
</feature>
<evidence type="ECO:0000256" key="3">
    <source>
        <dbReference type="ARBA" id="ARBA00023015"/>
    </source>
</evidence>
<dbReference type="PANTHER" id="PTHR31944">
    <property type="entry name" value="HEME-RESPONSIVE ZINC FINGER TRANSCRIPTION FACTOR HAP1"/>
    <property type="match status" value="1"/>
</dbReference>
<evidence type="ECO:0000256" key="5">
    <source>
        <dbReference type="ARBA" id="ARBA00023163"/>
    </source>
</evidence>
<organism evidence="9 10">
    <name type="scientific">Aspergillus flavus</name>
    <dbReference type="NCBI Taxonomy" id="5059"/>
    <lineage>
        <taxon>Eukaryota</taxon>
        <taxon>Fungi</taxon>
        <taxon>Dikarya</taxon>
        <taxon>Ascomycota</taxon>
        <taxon>Pezizomycotina</taxon>
        <taxon>Eurotiomycetes</taxon>
        <taxon>Eurotiomycetidae</taxon>
        <taxon>Eurotiales</taxon>
        <taxon>Aspergillaceae</taxon>
        <taxon>Aspergillus</taxon>
        <taxon>Aspergillus subgen. Circumdati</taxon>
    </lineage>
</organism>
<dbReference type="PROSITE" id="PS50048">
    <property type="entry name" value="ZN2_CY6_FUNGAL_2"/>
    <property type="match status" value="1"/>
</dbReference>
<feature type="domain" description="Zn(2)-C6 fungal-type" evidence="8">
    <location>
        <begin position="56"/>
        <end position="87"/>
    </location>
</feature>
<dbReference type="InterPro" id="IPR001138">
    <property type="entry name" value="Zn2Cys6_DnaBD"/>
</dbReference>
<dbReference type="Gene3D" id="4.10.240.10">
    <property type="entry name" value="Zn(2)-C6 fungal-type DNA-binding domain"/>
    <property type="match status" value="1"/>
</dbReference>
<keyword evidence="5" id="KW-0804">Transcription</keyword>
<proteinExistence type="predicted"/>
<dbReference type="CDD" id="cd12148">
    <property type="entry name" value="fungal_TF_MHR"/>
    <property type="match status" value="1"/>
</dbReference>
<gene>
    <name evidence="9" type="ORF">CA14_008228</name>
</gene>
<name>A0AB74CI58_ASPFL</name>
<keyword evidence="1" id="KW-0479">Metal-binding</keyword>
<evidence type="ECO:0000256" key="6">
    <source>
        <dbReference type="ARBA" id="ARBA00023242"/>
    </source>
</evidence>
<dbReference type="InterPro" id="IPR036864">
    <property type="entry name" value="Zn2-C6_fun-type_DNA-bd_sf"/>
</dbReference>
<dbReference type="GO" id="GO:0001228">
    <property type="term" value="F:DNA-binding transcription activator activity, RNA polymerase II-specific"/>
    <property type="evidence" value="ECO:0007669"/>
    <property type="project" value="TreeGrafter"/>
</dbReference>
<keyword evidence="4" id="KW-0238">DNA-binding</keyword>
<dbReference type="SMART" id="SM00066">
    <property type="entry name" value="GAL4"/>
    <property type="match status" value="1"/>
</dbReference>
<dbReference type="Pfam" id="PF04082">
    <property type="entry name" value="Fungal_trans"/>
    <property type="match status" value="1"/>
</dbReference>
<keyword evidence="2" id="KW-0862">Zinc</keyword>
<dbReference type="GO" id="GO:0008270">
    <property type="term" value="F:zinc ion binding"/>
    <property type="evidence" value="ECO:0007669"/>
    <property type="project" value="InterPro"/>
</dbReference>
<accession>A0AB74CI58</accession>
<dbReference type="AlphaFoldDB" id="A0AB74CI58"/>
<dbReference type="InterPro" id="IPR051430">
    <property type="entry name" value="Fungal_TF_Env_Response"/>
</dbReference>
<dbReference type="CDD" id="cd00067">
    <property type="entry name" value="GAL4"/>
    <property type="match status" value="1"/>
</dbReference>
<evidence type="ECO:0000256" key="7">
    <source>
        <dbReference type="SAM" id="MobiDB-lite"/>
    </source>
</evidence>
<keyword evidence="3" id="KW-0805">Transcription regulation</keyword>
<dbReference type="GO" id="GO:0000978">
    <property type="term" value="F:RNA polymerase II cis-regulatory region sequence-specific DNA binding"/>
    <property type="evidence" value="ECO:0007669"/>
    <property type="project" value="TreeGrafter"/>
</dbReference>
<sequence length="699" mass="79093">MSRGSSADSSEISIISRQRDARRFKSFAISSRVTGILEEMDSPSQPIRKRRRPAYSCTECRRRKVRCDRSQPCNQCTKQDVALSCTYEEHPRAVPRSQQTRRQQSTPQEPPSVDDSAHSSSTRGIRGTISKTRVFGHGHWMNTVSMVEDLSALQPLGEFYDTMFQAESHSHDKIAEKVLECKQLARDVKKKRPSRGCLPANLYRSFPDRRVMDELIEIYFATFESCYRILYAPSFREDYRSYINHPESARGPLLLQLALLMALTGTLHRDVNIRSEMMSKASTWIHIAQTWLSAPLEKDRLTLEGIQLHCLLLLARQVSRIGADLVWISAGSLVRIAMQMGLHQDPDCLEEMSITQKEIRRRLWYTILEINVQSALDSGMVPMITDIDYNTQPPSIAINGEAQDNTQVNTSNGMSFQHLLAKSLPLRLRATRVINNLQDEPSYDEVLALGDELALECGKAAMAIEHDVSDTETRSVSFASSFCNHLLRRFPLCLHYRYAVKAKKNPIYCYSQKACLSGAQSLLLLLEDDMYHRLLLTGGGMFRDLITWGAMFIFLELCPEPDADMSMFARKTNRARNQPLLQDARRVVQYARDRMWNGETNVKVYVCLSMMMAQAEARLGDLPVKDAITKALHESLGECHSLLKAMAADSSVSTTDPVLDSWASSGLMMPLFADLDADFDFLGDGNVDMSFLDTCFDLQ</sequence>
<evidence type="ECO:0000256" key="1">
    <source>
        <dbReference type="ARBA" id="ARBA00022723"/>
    </source>
</evidence>
<keyword evidence="6" id="KW-0539">Nucleus</keyword>
<reference evidence="9 10" key="1">
    <citation type="submission" date="2018-07" db="EMBL/GenBank/DDBJ databases">
        <title>Identification of spontaneous genetic mutation associated with occurrence of a yellow conidial color mutant of Aspergillus flavus.</title>
        <authorList>
            <person name="Chang P.-K."/>
            <person name="Mack B.M."/>
            <person name="Scharfenstein L."/>
            <person name="Gilbert M.K."/>
        </authorList>
    </citation>
    <scope>NUCLEOTIDE SEQUENCE [LARGE SCALE GENOMIC DNA]</scope>
    <source>
        <strain evidence="9 10">CA14</strain>
    </source>
</reference>
<dbReference type="PANTHER" id="PTHR31944:SF129">
    <property type="entry name" value="ASPYRIDONES CLUSTER REGULATOR APDR-RELATED"/>
    <property type="match status" value="1"/>
</dbReference>
<dbReference type="GO" id="GO:0006351">
    <property type="term" value="P:DNA-templated transcription"/>
    <property type="evidence" value="ECO:0007669"/>
    <property type="project" value="InterPro"/>
</dbReference>
<dbReference type="PROSITE" id="PS00463">
    <property type="entry name" value="ZN2_CY6_FUNGAL_1"/>
    <property type="match status" value="1"/>
</dbReference>
<comment type="caution">
    <text evidence="9">The sequence shown here is derived from an EMBL/GenBank/DDBJ whole genome shotgun (WGS) entry which is preliminary data.</text>
</comment>
<evidence type="ECO:0000313" key="9">
    <source>
        <dbReference type="EMBL" id="RMZ46449.1"/>
    </source>
</evidence>
<evidence type="ECO:0000259" key="8">
    <source>
        <dbReference type="PROSITE" id="PS50048"/>
    </source>
</evidence>
<dbReference type="SUPFAM" id="SSF57701">
    <property type="entry name" value="Zn2/Cys6 DNA-binding domain"/>
    <property type="match status" value="1"/>
</dbReference>
<dbReference type="Pfam" id="PF00172">
    <property type="entry name" value="Zn_clus"/>
    <property type="match status" value="1"/>
</dbReference>